<protein>
    <submittedName>
        <fullName evidence="1">Uncharacterized protein</fullName>
    </submittedName>
</protein>
<evidence type="ECO:0000313" key="2">
    <source>
        <dbReference type="Proteomes" id="UP000515823"/>
    </source>
</evidence>
<keyword evidence="2" id="KW-1185">Reference proteome</keyword>
<name>A0A7G9G3J7_9FIRM</name>
<organism evidence="1 2">
    <name type="scientific">Qiania dongpingensis</name>
    <dbReference type="NCBI Taxonomy" id="2763669"/>
    <lineage>
        <taxon>Bacteria</taxon>
        <taxon>Bacillati</taxon>
        <taxon>Bacillota</taxon>
        <taxon>Clostridia</taxon>
        <taxon>Lachnospirales</taxon>
        <taxon>Lachnospiraceae</taxon>
        <taxon>Qiania</taxon>
    </lineage>
</organism>
<gene>
    <name evidence="1" type="ORF">H9Q78_13240</name>
</gene>
<dbReference type="RefSeq" id="WP_249302329.1">
    <property type="nucleotide sequence ID" value="NZ_CP060634.1"/>
</dbReference>
<proteinExistence type="predicted"/>
<dbReference type="KEGG" id="qdo:H9Q78_13240"/>
<dbReference type="AlphaFoldDB" id="A0A7G9G3J7"/>
<dbReference type="EMBL" id="CP060634">
    <property type="protein sequence ID" value="QNM05379.1"/>
    <property type="molecule type" value="Genomic_DNA"/>
</dbReference>
<sequence length="57" mass="6071">MLDLLLTIVAIVAVLAVSFVIKAVVVICEEREETASASDLYTSAVSRHTTSHKKAVA</sequence>
<evidence type="ECO:0000313" key="1">
    <source>
        <dbReference type="EMBL" id="QNM05379.1"/>
    </source>
</evidence>
<reference evidence="1 2" key="1">
    <citation type="submission" date="2020-08" db="EMBL/GenBank/DDBJ databases">
        <authorList>
            <person name="Liu C."/>
            <person name="Sun Q."/>
        </authorList>
    </citation>
    <scope>NUCLEOTIDE SEQUENCE [LARGE SCALE GENOMIC DNA]</scope>
    <source>
        <strain evidence="1 2">NSJ-38</strain>
    </source>
</reference>
<dbReference type="Proteomes" id="UP000515823">
    <property type="component" value="Chromosome"/>
</dbReference>
<accession>A0A7G9G3J7</accession>